<accession>A0A834BRQ4</accession>
<dbReference type="AlphaFoldDB" id="A0A834BRQ4"/>
<dbReference type="Proteomes" id="UP000646548">
    <property type="component" value="Unassembled WGS sequence"/>
</dbReference>
<protein>
    <recommendedName>
        <fullName evidence="1">Integrase core domain-containing protein</fullName>
    </recommendedName>
</protein>
<evidence type="ECO:0000259" key="1">
    <source>
        <dbReference type="Pfam" id="PF24764"/>
    </source>
</evidence>
<dbReference type="InterPro" id="IPR058913">
    <property type="entry name" value="Integrase_dom_put"/>
</dbReference>
<proteinExistence type="predicted"/>
<reference evidence="2" key="1">
    <citation type="journal article" name="BMC Genomics">
        <title>Long-read sequencing and de novo genome assembly of marine medaka (Oryzias melastigma).</title>
        <authorList>
            <person name="Liang P."/>
            <person name="Saqib H.S.A."/>
            <person name="Ni X."/>
            <person name="Shen Y."/>
        </authorList>
    </citation>
    <scope>NUCLEOTIDE SEQUENCE</scope>
    <source>
        <strain evidence="2">Bigg-433</strain>
    </source>
</reference>
<comment type="caution">
    <text evidence="2">The sequence shown here is derived from an EMBL/GenBank/DDBJ whole genome shotgun (WGS) entry which is preliminary data.</text>
</comment>
<evidence type="ECO:0000313" key="2">
    <source>
        <dbReference type="EMBL" id="KAF6715038.1"/>
    </source>
</evidence>
<dbReference type="PANTHER" id="PTHR46791">
    <property type="entry name" value="EXPRESSED PROTEIN"/>
    <property type="match status" value="1"/>
</dbReference>
<dbReference type="PANTHER" id="PTHR46791:SF12">
    <property type="match status" value="1"/>
</dbReference>
<dbReference type="EMBL" id="WKFB01001177">
    <property type="protein sequence ID" value="KAF6715038.1"/>
    <property type="molecule type" value="Genomic_DNA"/>
</dbReference>
<dbReference type="Pfam" id="PF24764">
    <property type="entry name" value="rva_4"/>
    <property type="match status" value="1"/>
</dbReference>
<sequence length="429" mass="49313">MYCPFCASTLVSQPKFCCSCGKNISFLYNADTPQQAMPSEGPDTTMVDELIAKYFTEGHSYEVIVDFLSTKHSVSLSLSSLKRRLEDAGLTRKKNYTPLATVQAAITDELKGSGQLFGYRAMWQTLKQKYSFVVKRDDVMRLMAEMDPIRVENRSKRRFFRRVYRSMGPNEVWHVDGYDKLKPFGIAISGCIDGYSRRIMWLKCGKSNNDPTIIAQMYMQCAAELGVIPMRLRTDCGTENGLMAALHCSLRSEHGDEFAGTKSHMYGTSTANQRIESWWSYFRKQRSQFWMDLFGDLRERHLFNGSYLHICLVRFCFLDVLQKELDEYKQFWNTHTIRPVRQSQCPSGKPEAMYHVPHRFDGRNCGFPTSAEAITRFSSQMPPATTLDSDEEDLEAHFSQLKRQSGLPTPLDWEAATENYIKLKNMANL</sequence>
<gene>
    <name evidence="2" type="ORF">FQA47_007225</name>
</gene>
<name>A0A834BRQ4_ORYME</name>
<evidence type="ECO:0000313" key="3">
    <source>
        <dbReference type="Proteomes" id="UP000646548"/>
    </source>
</evidence>
<organism evidence="2 3">
    <name type="scientific">Oryzias melastigma</name>
    <name type="common">Marine medaka</name>
    <dbReference type="NCBI Taxonomy" id="30732"/>
    <lineage>
        <taxon>Eukaryota</taxon>
        <taxon>Metazoa</taxon>
        <taxon>Chordata</taxon>
        <taxon>Craniata</taxon>
        <taxon>Vertebrata</taxon>
        <taxon>Euteleostomi</taxon>
        <taxon>Actinopterygii</taxon>
        <taxon>Neopterygii</taxon>
        <taxon>Teleostei</taxon>
        <taxon>Neoteleostei</taxon>
        <taxon>Acanthomorphata</taxon>
        <taxon>Ovalentaria</taxon>
        <taxon>Atherinomorphae</taxon>
        <taxon>Beloniformes</taxon>
        <taxon>Adrianichthyidae</taxon>
        <taxon>Oryziinae</taxon>
        <taxon>Oryzias</taxon>
    </lineage>
</organism>
<feature type="domain" description="Integrase core" evidence="1">
    <location>
        <begin position="163"/>
        <end position="342"/>
    </location>
</feature>